<protein>
    <submittedName>
        <fullName evidence="2">Uncharacterized protein</fullName>
    </submittedName>
</protein>
<proteinExistence type="predicted"/>
<comment type="caution">
    <text evidence="2">The sequence shown here is derived from an EMBL/GenBank/DDBJ whole genome shotgun (WGS) entry which is preliminary data.</text>
</comment>
<evidence type="ECO:0000313" key="2">
    <source>
        <dbReference type="EMBL" id="GFH08672.1"/>
    </source>
</evidence>
<dbReference type="EMBL" id="BLLF01000176">
    <property type="protein sequence ID" value="GFH08672.1"/>
    <property type="molecule type" value="Genomic_DNA"/>
</dbReference>
<dbReference type="AlphaFoldDB" id="A0A699Z017"/>
<gene>
    <name evidence="2" type="ORF">HaLaN_03671</name>
</gene>
<keyword evidence="1" id="KW-0472">Membrane</keyword>
<keyword evidence="1" id="KW-0812">Transmembrane</keyword>
<sequence>MKGIRGNKWQRDTVDTCMGTSSLPILSHELPTDESTTRAGHDVCVYRVGAAGWRFPYFIVMFPALVLCVLATILTPGSAVTWKLTSAAPINLTAWQGLPTNSPDCTVPGVCVPYTVKVAPGQLLYWCGWDTKSRTEYSFNSTTTNVTTLLMREDDLMGCALANLSRIKTCQVVDLSMCDTKTSCYLRMFGMAFVDRACFLIANNDKTNTSVTFTLWQYYDGRRTVGTAFAVILFILVVGWGLGSVGYNSYIQIKKPSHRIDELARVTPAVLRAPAPDVPEAVSRLDGIDGLGNPVPAVNLGVSPALASSRPGSAGLVDKIKGVFGKGPEAKGGHDH</sequence>
<evidence type="ECO:0000256" key="1">
    <source>
        <dbReference type="SAM" id="Phobius"/>
    </source>
</evidence>
<dbReference type="Proteomes" id="UP000485058">
    <property type="component" value="Unassembled WGS sequence"/>
</dbReference>
<organism evidence="2 3">
    <name type="scientific">Haematococcus lacustris</name>
    <name type="common">Green alga</name>
    <name type="synonym">Haematococcus pluvialis</name>
    <dbReference type="NCBI Taxonomy" id="44745"/>
    <lineage>
        <taxon>Eukaryota</taxon>
        <taxon>Viridiplantae</taxon>
        <taxon>Chlorophyta</taxon>
        <taxon>core chlorophytes</taxon>
        <taxon>Chlorophyceae</taxon>
        <taxon>CS clade</taxon>
        <taxon>Chlamydomonadales</taxon>
        <taxon>Haematococcaceae</taxon>
        <taxon>Haematococcus</taxon>
    </lineage>
</organism>
<name>A0A699Z017_HAELA</name>
<feature type="transmembrane region" description="Helical" evidence="1">
    <location>
        <begin position="228"/>
        <end position="250"/>
    </location>
</feature>
<keyword evidence="1" id="KW-1133">Transmembrane helix</keyword>
<keyword evidence="3" id="KW-1185">Reference proteome</keyword>
<evidence type="ECO:0000313" key="3">
    <source>
        <dbReference type="Proteomes" id="UP000485058"/>
    </source>
</evidence>
<feature type="transmembrane region" description="Helical" evidence="1">
    <location>
        <begin position="55"/>
        <end position="74"/>
    </location>
</feature>
<accession>A0A699Z017</accession>
<reference evidence="2 3" key="1">
    <citation type="submission" date="2020-02" db="EMBL/GenBank/DDBJ databases">
        <title>Draft genome sequence of Haematococcus lacustris strain NIES-144.</title>
        <authorList>
            <person name="Morimoto D."/>
            <person name="Nakagawa S."/>
            <person name="Yoshida T."/>
            <person name="Sawayama S."/>
        </authorList>
    </citation>
    <scope>NUCLEOTIDE SEQUENCE [LARGE SCALE GENOMIC DNA]</scope>
    <source>
        <strain evidence="2 3">NIES-144</strain>
    </source>
</reference>